<sequence length="252" mass="26538">MIAARAGATAAPDGYTLLLANTGMLTINPHTFASLPYDAVRDFRPVSGFLGSSLVFAVHPSVPASTLPAFVAWARARPGKLSFASFTAGNSSHLAGVLLNQRAGLDMVHVPYNGTPPAVQNLVGGQVQAAFLPLLAVQPHLEAGRLKVLATTAAARSPLAASVPTFRELGYPDLEIDIWAALVAPAGTPDAVVARLNGDFAAILRGADLRRRWQAWDFVAQPSTPQALAARIQDESGRWAEAVRLSGFRATQ</sequence>
<dbReference type="PANTHER" id="PTHR42928:SF5">
    <property type="entry name" value="BLR1237 PROTEIN"/>
    <property type="match status" value="1"/>
</dbReference>
<dbReference type="EMBL" id="AHJE01000022">
    <property type="protein sequence ID" value="EHP43201.1"/>
    <property type="molecule type" value="Genomic_DNA"/>
</dbReference>
<dbReference type="AlphaFoldDB" id="H1S2Y6"/>
<dbReference type="SUPFAM" id="SSF53850">
    <property type="entry name" value="Periplasmic binding protein-like II"/>
    <property type="match status" value="1"/>
</dbReference>
<evidence type="ECO:0000256" key="1">
    <source>
        <dbReference type="ARBA" id="ARBA00006987"/>
    </source>
</evidence>
<dbReference type="CDD" id="cd07012">
    <property type="entry name" value="PBP2_Bug_TTT"/>
    <property type="match status" value="1"/>
</dbReference>
<reference evidence="2 3" key="1">
    <citation type="journal article" date="2012" name="J. Bacteriol.">
        <title>De Novo Genome Project of Cupriavidus basilensis OR16.</title>
        <authorList>
            <person name="Cserhati M."/>
            <person name="Kriszt B."/>
            <person name="Szoboszlay S."/>
            <person name="Toth A."/>
            <person name="Szabo I."/>
            <person name="Tancsics A."/>
            <person name="Nagy I."/>
            <person name="Horvath B."/>
            <person name="Nagy I."/>
            <person name="Kukolya J."/>
        </authorList>
    </citation>
    <scope>NUCLEOTIDE SEQUENCE [LARGE SCALE GENOMIC DNA]</scope>
    <source>
        <strain evidence="2 3">OR16</strain>
    </source>
</reference>
<name>H1S2Y6_9BURK</name>
<dbReference type="Proteomes" id="UP000005808">
    <property type="component" value="Unassembled WGS sequence"/>
</dbReference>
<organism evidence="2 3">
    <name type="scientific">Cupriavidus basilensis OR16</name>
    <dbReference type="NCBI Taxonomy" id="1127483"/>
    <lineage>
        <taxon>Bacteria</taxon>
        <taxon>Pseudomonadati</taxon>
        <taxon>Pseudomonadota</taxon>
        <taxon>Betaproteobacteria</taxon>
        <taxon>Burkholderiales</taxon>
        <taxon>Burkholderiaceae</taxon>
        <taxon>Cupriavidus</taxon>
    </lineage>
</organism>
<comment type="caution">
    <text evidence="2">The sequence shown here is derived from an EMBL/GenBank/DDBJ whole genome shotgun (WGS) entry which is preliminary data.</text>
</comment>
<dbReference type="OrthoDB" id="8881899at2"/>
<dbReference type="Gene3D" id="3.40.190.10">
    <property type="entry name" value="Periplasmic binding protein-like II"/>
    <property type="match status" value="1"/>
</dbReference>
<comment type="similarity">
    <text evidence="1">Belongs to the UPF0065 (bug) family.</text>
</comment>
<protein>
    <recommendedName>
        <fullName evidence="4">Extra-cytoplasmic solute receptor</fullName>
    </recommendedName>
</protein>
<evidence type="ECO:0008006" key="4">
    <source>
        <dbReference type="Google" id="ProtNLM"/>
    </source>
</evidence>
<dbReference type="InterPro" id="IPR042100">
    <property type="entry name" value="Bug_dom1"/>
</dbReference>
<dbReference type="PATRIC" id="fig|1127483.3.peg.2098"/>
<proteinExistence type="inferred from homology"/>
<dbReference type="RefSeq" id="WP_006157773.1">
    <property type="nucleotide sequence ID" value="NZ_AHJE01000022.1"/>
</dbReference>
<evidence type="ECO:0000313" key="3">
    <source>
        <dbReference type="Proteomes" id="UP000005808"/>
    </source>
</evidence>
<gene>
    <name evidence="2" type="ORF">OR16_10479</name>
</gene>
<dbReference type="InterPro" id="IPR005064">
    <property type="entry name" value="BUG"/>
</dbReference>
<dbReference type="Gene3D" id="3.40.190.150">
    <property type="entry name" value="Bordetella uptake gene, domain 1"/>
    <property type="match status" value="1"/>
</dbReference>
<evidence type="ECO:0000313" key="2">
    <source>
        <dbReference type="EMBL" id="EHP43201.1"/>
    </source>
</evidence>
<dbReference type="Pfam" id="PF03401">
    <property type="entry name" value="TctC"/>
    <property type="match status" value="1"/>
</dbReference>
<accession>H1S2Y6</accession>
<dbReference type="PANTHER" id="PTHR42928">
    <property type="entry name" value="TRICARBOXYLATE-BINDING PROTEIN"/>
    <property type="match status" value="1"/>
</dbReference>